<feature type="transmembrane region" description="Helical" evidence="7">
    <location>
        <begin position="269"/>
        <end position="287"/>
    </location>
</feature>
<dbReference type="NCBIfam" id="TIGR01972">
    <property type="entry name" value="NDH_I_M"/>
    <property type="match status" value="1"/>
</dbReference>
<organism evidence="9">
    <name type="scientific">Chrysochromulina sp. NIES-1333</name>
    <dbReference type="NCBI Taxonomy" id="407208"/>
    <lineage>
        <taxon>Eukaryota</taxon>
        <taxon>Haptista</taxon>
        <taxon>Haptophyta</taxon>
        <taxon>Prymnesiophyceae</taxon>
        <taxon>Prymnesiales</taxon>
        <taxon>Chrysochromulinaceae</taxon>
        <taxon>Chrysochromulina</taxon>
    </lineage>
</organism>
<geneLocation type="mitochondrion" evidence="9"/>
<evidence type="ECO:0000256" key="7">
    <source>
        <dbReference type="RuleBase" id="RU003297"/>
    </source>
</evidence>
<dbReference type="GO" id="GO:0031966">
    <property type="term" value="C:mitochondrial membrane"/>
    <property type="evidence" value="ECO:0007669"/>
    <property type="project" value="UniProtKB-SubCell"/>
</dbReference>
<dbReference type="GO" id="GO:0008137">
    <property type="term" value="F:NADH dehydrogenase (ubiquinone) activity"/>
    <property type="evidence" value="ECO:0007669"/>
    <property type="project" value="UniProtKB-UniRule"/>
</dbReference>
<feature type="transmembrane region" description="Helical" evidence="7">
    <location>
        <begin position="240"/>
        <end position="263"/>
    </location>
</feature>
<evidence type="ECO:0000313" key="9">
    <source>
        <dbReference type="EMBL" id="BAP05417.1"/>
    </source>
</evidence>
<evidence type="ECO:0000256" key="5">
    <source>
        <dbReference type="ARBA" id="ARBA00022989"/>
    </source>
</evidence>
<proteinExistence type="inferred from homology"/>
<accession>A0A068PBL2</accession>
<comment type="catalytic activity">
    <reaction evidence="7">
        <text>a ubiquinone + NADH + 5 H(+)(in) = a ubiquinol + NAD(+) + 4 H(+)(out)</text>
        <dbReference type="Rhea" id="RHEA:29091"/>
        <dbReference type="Rhea" id="RHEA-COMP:9565"/>
        <dbReference type="Rhea" id="RHEA-COMP:9566"/>
        <dbReference type="ChEBI" id="CHEBI:15378"/>
        <dbReference type="ChEBI" id="CHEBI:16389"/>
        <dbReference type="ChEBI" id="CHEBI:17976"/>
        <dbReference type="ChEBI" id="CHEBI:57540"/>
        <dbReference type="ChEBI" id="CHEBI:57945"/>
        <dbReference type="EC" id="7.1.1.2"/>
    </reaction>
</comment>
<dbReference type="InterPro" id="IPR001750">
    <property type="entry name" value="ND/Mrp_TM"/>
</dbReference>
<keyword evidence="7 9" id="KW-0496">Mitochondrion</keyword>
<feature type="transmembrane region" description="Helical" evidence="7">
    <location>
        <begin position="206"/>
        <end position="228"/>
    </location>
</feature>
<dbReference type="GO" id="GO:0015990">
    <property type="term" value="P:electron transport coupled proton transport"/>
    <property type="evidence" value="ECO:0007669"/>
    <property type="project" value="TreeGrafter"/>
</dbReference>
<keyword evidence="7" id="KW-0830">Ubiquinone</keyword>
<dbReference type="PRINTS" id="PR01437">
    <property type="entry name" value="NUOXDRDTASE4"/>
</dbReference>
<evidence type="ECO:0000256" key="6">
    <source>
        <dbReference type="ARBA" id="ARBA00023136"/>
    </source>
</evidence>
<feature type="transmembrane region" description="Helical" evidence="7">
    <location>
        <begin position="299"/>
        <end position="317"/>
    </location>
</feature>
<feature type="transmembrane region" description="Helical" evidence="7">
    <location>
        <begin position="448"/>
        <end position="474"/>
    </location>
</feature>
<comment type="function">
    <text evidence="7">Core subunit of the mitochondrial membrane respiratory chain NADH dehydrogenase (Complex I) which catalyzes electron transfer from NADH through the respiratory chain, using ubiquinone as an electron acceptor. Essential for the catalytic activity and assembly of complex I.</text>
</comment>
<keyword evidence="7" id="KW-0520">NAD</keyword>
<feature type="transmembrane region" description="Helical" evidence="7">
    <location>
        <begin position="80"/>
        <end position="102"/>
    </location>
</feature>
<comment type="similarity">
    <text evidence="3 7">Belongs to the complex I subunit 4 family.</text>
</comment>
<keyword evidence="5 7" id="KW-1133">Transmembrane helix</keyword>
<feature type="transmembrane region" description="Helical" evidence="7">
    <location>
        <begin position="164"/>
        <end position="186"/>
    </location>
</feature>
<evidence type="ECO:0000256" key="2">
    <source>
        <dbReference type="ARBA" id="ARBA00004141"/>
    </source>
</evidence>
<dbReference type="EMBL" id="AB930144">
    <property type="protein sequence ID" value="BAP05417.1"/>
    <property type="molecule type" value="Genomic_DNA"/>
</dbReference>
<keyword evidence="7" id="KW-0249">Electron transport</keyword>
<dbReference type="InterPro" id="IPR010227">
    <property type="entry name" value="NADH_Q_OxRdtase_chainM/4"/>
</dbReference>
<feature type="transmembrane region" description="Helical" evidence="7">
    <location>
        <begin position="359"/>
        <end position="382"/>
    </location>
</feature>
<dbReference type="EC" id="7.1.1.2" evidence="7"/>
<keyword evidence="4 7" id="KW-0812">Transmembrane</keyword>
<feature type="domain" description="NADH:quinone oxidoreductase/Mrp antiporter transmembrane" evidence="8">
    <location>
        <begin position="127"/>
        <end position="414"/>
    </location>
</feature>
<dbReference type="InterPro" id="IPR003918">
    <property type="entry name" value="NADH_UbQ_OxRdtase"/>
</dbReference>
<feature type="transmembrane region" description="Helical" evidence="7">
    <location>
        <begin position="131"/>
        <end position="152"/>
    </location>
</feature>
<comment type="subcellular location">
    <subcellularLocation>
        <location evidence="2">Membrane</location>
        <topology evidence="2">Multi-pass membrane protein</topology>
    </subcellularLocation>
    <subcellularLocation>
        <location evidence="7">Mitochondrion membrane</location>
        <topology evidence="7">Multi-pass membrane protein</topology>
    </subcellularLocation>
</comment>
<dbReference type="GO" id="GO:0003954">
    <property type="term" value="F:NADH dehydrogenase activity"/>
    <property type="evidence" value="ECO:0007669"/>
    <property type="project" value="TreeGrafter"/>
</dbReference>
<dbReference type="Pfam" id="PF00361">
    <property type="entry name" value="Proton_antipo_M"/>
    <property type="match status" value="1"/>
</dbReference>
<evidence type="ECO:0000256" key="3">
    <source>
        <dbReference type="ARBA" id="ARBA00009025"/>
    </source>
</evidence>
<comment type="function">
    <text evidence="1">Core subunit of the mitochondrial membrane respiratory chain NADH dehydrogenase (Complex I) that is believed to belong to the minimal assembly required for catalysis. Complex I functions in the transfer of electrons from NADH to the respiratory chain. The immediate electron acceptor for the enzyme is believed to be ubiquinone.</text>
</comment>
<reference evidence="9" key="1">
    <citation type="journal article" date="2014" name="Mob. Genet. Elements">
        <title>An intronic open reading frame was released from one of group II introns in the mitochondrial genome of the haptophyte Chrysochromulina sp. NIES-1333.</title>
        <authorList>
            <person name="Nishimura Y."/>
            <person name="Kamikawa R."/>
            <person name="Hashimoto T."/>
            <person name="Inagaki Y."/>
        </authorList>
    </citation>
    <scope>NUCLEOTIDE SEQUENCE</scope>
    <source>
        <strain evidence="9">NIES-1333</strain>
    </source>
</reference>
<dbReference type="PANTHER" id="PTHR43507">
    <property type="entry name" value="NADH-UBIQUINONE OXIDOREDUCTASE CHAIN 4"/>
    <property type="match status" value="1"/>
</dbReference>
<feature type="transmembrane region" description="Helical" evidence="7">
    <location>
        <begin position="402"/>
        <end position="424"/>
    </location>
</feature>
<feature type="transmembrane region" description="Helical" evidence="7">
    <location>
        <begin position="109"/>
        <end position="125"/>
    </location>
</feature>
<keyword evidence="7" id="KW-0679">Respiratory chain</keyword>
<dbReference type="GO" id="GO:0042773">
    <property type="term" value="P:ATP synthesis coupled electron transport"/>
    <property type="evidence" value="ECO:0007669"/>
    <property type="project" value="InterPro"/>
</dbReference>
<feature type="transmembrane region" description="Helical" evidence="7">
    <location>
        <begin position="323"/>
        <end position="347"/>
    </location>
</feature>
<protein>
    <recommendedName>
        <fullName evidence="7">NADH-ubiquinone oxidoreductase chain 4</fullName>
        <ecNumber evidence="7">7.1.1.2</ecNumber>
    </recommendedName>
</protein>
<keyword evidence="7" id="KW-0813">Transport</keyword>
<feature type="transmembrane region" description="Helical" evidence="7">
    <location>
        <begin position="27"/>
        <end position="49"/>
    </location>
</feature>
<evidence type="ECO:0000256" key="1">
    <source>
        <dbReference type="ARBA" id="ARBA00003257"/>
    </source>
</evidence>
<dbReference type="AlphaFoldDB" id="A0A068PBL2"/>
<dbReference type="GO" id="GO:0048039">
    <property type="term" value="F:ubiquinone binding"/>
    <property type="evidence" value="ECO:0007669"/>
    <property type="project" value="TreeGrafter"/>
</dbReference>
<name>A0A068PBL2_9EUKA</name>
<keyword evidence="6 7" id="KW-0472">Membrane</keyword>
<dbReference type="PANTHER" id="PTHR43507:SF1">
    <property type="entry name" value="NADH-UBIQUINONE OXIDOREDUCTASE CHAIN 4"/>
    <property type="match status" value="1"/>
</dbReference>
<sequence length="475" mass="53739">MLLPLLISPLVGCVVLSFIDKTNHKLIQNFSLFWSLVVLNFSFLLLFFFDQTTPEFQFIFECFWLNSVNINSIFGLDGLGFLMILLSAFLIPTCILLCWNLTLKNQIKNYCFAFFFLEFVLFGVFSSLDIMLFYLLFEAVLIPMFLIIGFYGSRERRIRSAYLLFLYTLFSSLIMFLSILFIFFKFGTTDYLILKTVLFDPFSEKLCWFAFFLSFAVKMPLVPFHIWLPEAHCEAPTAGSVILAGILLKLGGFGFLRYSIGLFADSCSFFAPFVFLISSLGIVYASITTLQQIDLKKIIAYSSVGHMGVVTIGIFSATSQNLIGSIVLMISHGIVSGALFLCIGLLYERHHTRIVKYFAGLLTTMPLFSAFFMIFTMANIGLPGTSSFLGEFLIIAGCTQTNTWVALFSAIGMVLGGGYSLWLLNRIAFGNIKNFSIKEFQDLTRIEFFYLLPYAFLTILIGIFPEVITCFISFI</sequence>
<gene>
    <name evidence="9" type="primary">nad4</name>
</gene>
<evidence type="ECO:0000259" key="8">
    <source>
        <dbReference type="Pfam" id="PF00361"/>
    </source>
</evidence>
<evidence type="ECO:0000256" key="4">
    <source>
        <dbReference type="ARBA" id="ARBA00022692"/>
    </source>
</evidence>